<dbReference type="AlphaFoldDB" id="E6ME45"/>
<evidence type="ECO:0000313" key="1">
    <source>
        <dbReference type="EMBL" id="EFV02592.1"/>
    </source>
</evidence>
<comment type="caution">
    <text evidence="1">The sequence shown here is derived from an EMBL/GenBank/DDBJ whole genome shotgun (WGS) entry which is preliminary data.</text>
</comment>
<dbReference type="EMBL" id="AEQN01000006">
    <property type="protein sequence ID" value="EFV02592.1"/>
    <property type="molecule type" value="Genomic_DNA"/>
</dbReference>
<evidence type="ECO:0000313" key="2">
    <source>
        <dbReference type="Proteomes" id="UP000004754"/>
    </source>
</evidence>
<protein>
    <submittedName>
        <fullName evidence="1">Uncharacterized protein</fullName>
    </submittedName>
</protein>
<keyword evidence="2" id="KW-1185">Reference proteome</keyword>
<proteinExistence type="predicted"/>
<reference evidence="1 2" key="1">
    <citation type="submission" date="2010-12" db="EMBL/GenBank/DDBJ databases">
        <authorList>
            <person name="Muzny D."/>
            <person name="Qin X."/>
            <person name="Deng J."/>
            <person name="Jiang H."/>
            <person name="Liu Y."/>
            <person name="Qu J."/>
            <person name="Song X.-Z."/>
            <person name="Zhang L."/>
            <person name="Thornton R."/>
            <person name="Coyle M."/>
            <person name="Francisco L."/>
            <person name="Jackson L."/>
            <person name="Javaid M."/>
            <person name="Korchina V."/>
            <person name="Kovar C."/>
            <person name="Mata R."/>
            <person name="Mathew T."/>
            <person name="Ngo R."/>
            <person name="Nguyen L."/>
            <person name="Nguyen N."/>
            <person name="Okwuonu G."/>
            <person name="Ongeri F."/>
            <person name="Pham C."/>
            <person name="Simmons D."/>
            <person name="Wilczek-Boney K."/>
            <person name="Hale W."/>
            <person name="Jakkamsetti A."/>
            <person name="Pham P."/>
            <person name="Ruth R."/>
            <person name="San Lucas F."/>
            <person name="Warren J."/>
            <person name="Zhang J."/>
            <person name="Zhao Z."/>
            <person name="Zhou C."/>
            <person name="Zhu D."/>
            <person name="Lee S."/>
            <person name="Bess C."/>
            <person name="Blankenburg K."/>
            <person name="Forbes L."/>
            <person name="Fu Q."/>
            <person name="Gubbala S."/>
            <person name="Hirani K."/>
            <person name="Jayaseelan J.C."/>
            <person name="Lara F."/>
            <person name="Munidasa M."/>
            <person name="Palculict T."/>
            <person name="Patil S."/>
            <person name="Pu L.-L."/>
            <person name="Saada N."/>
            <person name="Tang L."/>
            <person name="Weissenberger G."/>
            <person name="Zhu Y."/>
            <person name="Hemphill L."/>
            <person name="Shang Y."/>
            <person name="Youmans B."/>
            <person name="Ayvaz T."/>
            <person name="Ross M."/>
            <person name="Santibanez J."/>
            <person name="Aqrawi P."/>
            <person name="Gross S."/>
            <person name="Joshi V."/>
            <person name="Fowler G."/>
            <person name="Nazareth L."/>
            <person name="Reid J."/>
            <person name="Worley K."/>
            <person name="Petrosino J."/>
            <person name="Highlander S."/>
            <person name="Gibbs R."/>
        </authorList>
    </citation>
    <scope>NUCLEOTIDE SEQUENCE [LARGE SCALE GENOMIC DNA]</scope>
    <source>
        <strain evidence="1 2">ATCC 23263</strain>
    </source>
</reference>
<name>E6ME45_9FIRM</name>
<organism evidence="1 2">
    <name type="scientific">Pseudoramibacter alactolyticus ATCC 23263</name>
    <dbReference type="NCBI Taxonomy" id="887929"/>
    <lineage>
        <taxon>Bacteria</taxon>
        <taxon>Bacillati</taxon>
        <taxon>Bacillota</taxon>
        <taxon>Clostridia</taxon>
        <taxon>Eubacteriales</taxon>
        <taxon>Eubacteriaceae</taxon>
        <taxon>Pseudoramibacter</taxon>
    </lineage>
</organism>
<gene>
    <name evidence="1" type="ORF">HMP0721_0278</name>
</gene>
<dbReference type="STRING" id="887929.HMP0721_0278"/>
<dbReference type="Proteomes" id="UP000004754">
    <property type="component" value="Unassembled WGS sequence"/>
</dbReference>
<sequence>MKIGQENFIKKSGEYPKDWKNSFDKKISRGLDLPLSGRFKIKTSSKSATSKKPTISIKDTIAMVAPKTVNG</sequence>
<accession>E6ME45</accession>
<dbReference type="HOGENOM" id="CLU_2736918_0_0_9"/>